<keyword evidence="2" id="KW-0732">Signal</keyword>
<feature type="transmembrane region" description="Helical" evidence="1">
    <location>
        <begin position="531"/>
        <end position="552"/>
    </location>
</feature>
<dbReference type="RefSeq" id="WP_395545096.1">
    <property type="nucleotide sequence ID" value="NZ_CP166302.1"/>
</dbReference>
<feature type="transmembrane region" description="Helical" evidence="1">
    <location>
        <begin position="1274"/>
        <end position="1295"/>
    </location>
</feature>
<evidence type="ECO:0000256" key="1">
    <source>
        <dbReference type="SAM" id="Phobius"/>
    </source>
</evidence>
<keyword evidence="1" id="KW-0812">Transmembrane</keyword>
<feature type="signal peptide" evidence="2">
    <location>
        <begin position="1"/>
        <end position="18"/>
    </location>
</feature>
<feature type="transmembrane region" description="Helical" evidence="1">
    <location>
        <begin position="1168"/>
        <end position="1195"/>
    </location>
</feature>
<name>A0ABW7P0E0_9GAMM</name>
<evidence type="ECO:0000313" key="4">
    <source>
        <dbReference type="Proteomes" id="UP001610706"/>
    </source>
</evidence>
<gene>
    <name evidence="3" type="ORF">AB9R89_05475</name>
</gene>
<protein>
    <submittedName>
        <fullName evidence="3">Uncharacterized protein</fullName>
    </submittedName>
</protein>
<dbReference type="Proteomes" id="UP001610706">
    <property type="component" value="Unassembled WGS sequence"/>
</dbReference>
<accession>A0ABW7P0E0</accession>
<dbReference type="EMBL" id="JBGFTR010000006">
    <property type="protein sequence ID" value="MFH7564774.1"/>
    <property type="molecule type" value="Genomic_DNA"/>
</dbReference>
<reference evidence="3 4" key="1">
    <citation type="submission" date="2024-08" db="EMBL/GenBank/DDBJ databases">
        <title>Oceanimonas smirnovii Genome sequencing and assembly.</title>
        <authorList>
            <person name="Tang B."/>
        </authorList>
    </citation>
    <scope>NUCLEOTIDE SEQUENCE [LARGE SCALE GENOMIC DNA]</scope>
    <source>
        <strain evidence="3 4">OS2020-119</strain>
    </source>
</reference>
<keyword evidence="1" id="KW-1133">Transmembrane helix</keyword>
<feature type="transmembrane region" description="Helical" evidence="1">
    <location>
        <begin position="1135"/>
        <end position="1156"/>
    </location>
</feature>
<evidence type="ECO:0000313" key="3">
    <source>
        <dbReference type="EMBL" id="MFH7564774.1"/>
    </source>
</evidence>
<feature type="transmembrane region" description="Helical" evidence="1">
    <location>
        <begin position="660"/>
        <end position="678"/>
    </location>
</feature>
<keyword evidence="4" id="KW-1185">Reference proteome</keyword>
<organism evidence="3 4">
    <name type="scientific">Oceanimonas smirnovii</name>
    <dbReference type="NCBI Taxonomy" id="264574"/>
    <lineage>
        <taxon>Bacteria</taxon>
        <taxon>Pseudomonadati</taxon>
        <taxon>Pseudomonadota</taxon>
        <taxon>Gammaproteobacteria</taxon>
        <taxon>Aeromonadales</taxon>
        <taxon>Aeromonadaceae</taxon>
        <taxon>Oceanimonas</taxon>
    </lineage>
</organism>
<comment type="caution">
    <text evidence="3">The sequence shown here is derived from an EMBL/GenBank/DDBJ whole genome shotgun (WGS) entry which is preliminary data.</text>
</comment>
<feature type="transmembrane region" description="Helical" evidence="1">
    <location>
        <begin position="467"/>
        <end position="496"/>
    </location>
</feature>
<feature type="transmembrane region" description="Helical" evidence="1">
    <location>
        <begin position="1207"/>
        <end position="1230"/>
    </location>
</feature>
<keyword evidence="1" id="KW-0472">Membrane</keyword>
<evidence type="ECO:0000256" key="2">
    <source>
        <dbReference type="SAM" id="SignalP"/>
    </source>
</evidence>
<feature type="chain" id="PRO_5046088335" evidence="2">
    <location>
        <begin position="19"/>
        <end position="1335"/>
    </location>
</feature>
<sequence>MCLILSLLLFLLPILSRAEQVPEPLQPWTGWVLQGSSQSRCPLLYRQSTQRQCAWPGQLNLALNDKEGRFEQSWELYDDADIPLPGNREHWPQQVMVNGVPALLGERDGKPVLSLPAGEHRINGVWQWASMPVSLQLDPGTGLLALSVNGQPVAEPELDKQGRLWPGRRNQAQPPAANTLNMTVYRHIADDIPLQVNTHIELKVAGEPRELQLGPVLLEDQIPLALNSPLPARLMPDGRLRLQIRPGNWQLQLISRHTGPAEALSLPAIPTPWPKEEVWVVQAFPQLRVMEINGPNAVDAGQSGLPAHWQTLPAFYMTPGTTMKFTELRRGDPGPSQSPLSLRRELWLDFNGGGYTVNDTLSGNLSHSIRLTSSLSPGRLTVNGEPRPVTQLNNSQPGIELRPGPVELVADSRQTNHIGSLPVSGWNVTTDNVSSRLNLPPGWSLLAAFGMDNRPHTWLQRWTLLDLFLVLIAAVAALRLWGWHWGMLTLVTLGLIWHQASGLGPPRWIWLHLLAATALLRVLPANRLRTWVAGYRLLALLVLTSLTIPFMVDEVRTALYPQLARPGAVMPAPVTGSLRQASAELEARAEAMTDNILSASGAPAPGALPRLDPNAQIQTGPGLPDWHWRTLEFEWNGPVTPEQQLHLFLLSPKVNAGLNLLRVVLLCLLVLRMAGFSLQGGKSLYLQQKLWSWPLTLLMLPLLLAAPGAKADFPSPELLAELKTRLQAPPDCLPECALTTNLTLIAEPDTLILTLNIHTQTPMAVPLPGRWQPKQVQLNSTAASGLWRNGEGVLHLPLPAGIHRIEMSGPLPAQSQLQLSLPMPPKRVNARLNGWRLQGVNENGVPEGRLQLTRLTADGKPEGSALKPGVLPDFAELTRTLQLGLDWRIENQLVRQTNVDQTLRLAIPLLPGESVLTDGIKVENGKALISLASGQRQLSWQSALARTDSLVLTATNTQDWSETWRLDASPIWHVSSSGLAPVHPQGGALPEWRPWPGEQLTLAISRPATVPGQTLTIDASSLKVQPGKHATDAHLELILRSSQGGRHALQLPESAELQRVEINGRTLPLRLSERTLTLPLTPGTQTARIHWRQPAGIGPVFTTPPVNLNSPSVNHRIELVPGQDRWVLFTGGPRLGPAVLFWSLLAITALLAAGLARLPFTPLRFYHWLLLGLGLTQVPLWMAATVVLWLLALGLRARWQHQQAGGWFNLAQIGLVLLTLVALSYLFAAIQQGLLGLPDMQIAGNGSWGNRLNWYQDRSAATLPTGWMLSVPLLVYRLLMLLWALWLAFALLGWLRWGWQCFASHGLWRPLEFFRRANKTPWKTPKKPEQGSDEI</sequence>
<feature type="transmembrane region" description="Helical" evidence="1">
    <location>
        <begin position="508"/>
        <end position="525"/>
    </location>
</feature>
<proteinExistence type="predicted"/>